<reference evidence="2" key="1">
    <citation type="journal article" date="2002" name="Science">
        <title>The draft genome of Ciona intestinalis: insights into chordate and vertebrate origins.</title>
        <authorList>
            <person name="Dehal P."/>
            <person name="Satou Y."/>
            <person name="Campbell R.K."/>
            <person name="Chapman J."/>
            <person name="Degnan B."/>
            <person name="De Tomaso A."/>
            <person name="Davidson B."/>
            <person name="Di Gregorio A."/>
            <person name="Gelpke M."/>
            <person name="Goodstein D.M."/>
            <person name="Harafuji N."/>
            <person name="Hastings K.E."/>
            <person name="Ho I."/>
            <person name="Hotta K."/>
            <person name="Huang W."/>
            <person name="Kawashima T."/>
            <person name="Lemaire P."/>
            <person name="Martinez D."/>
            <person name="Meinertzhagen I.A."/>
            <person name="Necula S."/>
            <person name="Nonaka M."/>
            <person name="Putnam N."/>
            <person name="Rash S."/>
            <person name="Saiga H."/>
            <person name="Satake M."/>
            <person name="Terry A."/>
            <person name="Yamada L."/>
            <person name="Wang H.G."/>
            <person name="Awazu S."/>
            <person name="Azumi K."/>
            <person name="Boore J."/>
            <person name="Branno M."/>
            <person name="Chin-Bow S."/>
            <person name="DeSantis R."/>
            <person name="Doyle S."/>
            <person name="Francino P."/>
            <person name="Keys D.N."/>
            <person name="Haga S."/>
            <person name="Hayashi H."/>
            <person name="Hino K."/>
            <person name="Imai K.S."/>
            <person name="Inaba K."/>
            <person name="Kano S."/>
            <person name="Kobayashi K."/>
            <person name="Kobayashi M."/>
            <person name="Lee B.I."/>
            <person name="Makabe K.W."/>
            <person name="Manohar C."/>
            <person name="Matassi G."/>
            <person name="Medina M."/>
            <person name="Mochizuki Y."/>
            <person name="Mount S."/>
            <person name="Morishita T."/>
            <person name="Miura S."/>
            <person name="Nakayama A."/>
            <person name="Nishizaka S."/>
            <person name="Nomoto H."/>
            <person name="Ohta F."/>
            <person name="Oishi K."/>
            <person name="Rigoutsos I."/>
            <person name="Sano M."/>
            <person name="Sasaki A."/>
            <person name="Sasakura Y."/>
            <person name="Shoguchi E."/>
            <person name="Shin-i T."/>
            <person name="Spagnuolo A."/>
            <person name="Stainier D."/>
            <person name="Suzuki M.M."/>
            <person name="Tassy O."/>
            <person name="Takatori N."/>
            <person name="Tokuoka M."/>
            <person name="Yagi K."/>
            <person name="Yoshizaki F."/>
            <person name="Wada S."/>
            <person name="Zhang C."/>
            <person name="Hyatt P.D."/>
            <person name="Larimer F."/>
            <person name="Detter C."/>
            <person name="Doggett N."/>
            <person name="Glavina T."/>
            <person name="Hawkins T."/>
            <person name="Richardson P."/>
            <person name="Lucas S."/>
            <person name="Kohara Y."/>
            <person name="Levine M."/>
            <person name="Satoh N."/>
            <person name="Rokhsar D.S."/>
        </authorList>
    </citation>
    <scope>NUCLEOTIDE SEQUENCE [LARGE SCALE GENOMIC DNA]</scope>
</reference>
<dbReference type="Ensembl" id="ENSCINT00000034192.1">
    <property type="protein sequence ID" value="ENSCINP00000032345.1"/>
    <property type="gene ID" value="ENSCING00000019186.1"/>
</dbReference>
<keyword evidence="2" id="KW-1185">Reference proteome</keyword>
<accession>H2XRR1</accession>
<dbReference type="InParanoid" id="H2XRR1"/>
<dbReference type="HOGENOM" id="CLU_2170150_0_0_1"/>
<evidence type="ECO:0000313" key="1">
    <source>
        <dbReference type="Ensembl" id="ENSCINP00000032345.1"/>
    </source>
</evidence>
<organism evidence="1 2">
    <name type="scientific">Ciona intestinalis</name>
    <name type="common">Transparent sea squirt</name>
    <name type="synonym">Ascidia intestinalis</name>
    <dbReference type="NCBI Taxonomy" id="7719"/>
    <lineage>
        <taxon>Eukaryota</taxon>
        <taxon>Metazoa</taxon>
        <taxon>Chordata</taxon>
        <taxon>Tunicata</taxon>
        <taxon>Ascidiacea</taxon>
        <taxon>Phlebobranchia</taxon>
        <taxon>Cionidae</taxon>
        <taxon>Ciona</taxon>
    </lineage>
</organism>
<name>H2XRR1_CIOIN</name>
<dbReference type="Proteomes" id="UP000008144">
    <property type="component" value="Chromosome 11"/>
</dbReference>
<reference evidence="1" key="4">
    <citation type="submission" date="2025-09" db="UniProtKB">
        <authorList>
            <consortium name="Ensembl"/>
        </authorList>
    </citation>
    <scope>IDENTIFICATION</scope>
</reference>
<reference evidence="1" key="2">
    <citation type="journal article" date="2008" name="Genome Biol.">
        <title>Improved genome assembly and evidence-based global gene model set for the chordate Ciona intestinalis: new insight into intron and operon populations.</title>
        <authorList>
            <person name="Satou Y."/>
            <person name="Mineta K."/>
            <person name="Ogasawara M."/>
            <person name="Sasakura Y."/>
            <person name="Shoguchi E."/>
            <person name="Ueno K."/>
            <person name="Yamada L."/>
            <person name="Matsumoto J."/>
            <person name="Wasserscheid J."/>
            <person name="Dewar K."/>
            <person name="Wiley G.B."/>
            <person name="Macmil S.L."/>
            <person name="Roe B.A."/>
            <person name="Zeller R.W."/>
            <person name="Hastings K.E."/>
            <person name="Lemaire P."/>
            <person name="Lindquist E."/>
            <person name="Endo T."/>
            <person name="Hotta K."/>
            <person name="Inaba K."/>
        </authorList>
    </citation>
    <scope>NUCLEOTIDE SEQUENCE [LARGE SCALE GENOMIC DNA]</scope>
    <source>
        <strain evidence="1">wild type</strain>
    </source>
</reference>
<reference evidence="1" key="3">
    <citation type="submission" date="2025-08" db="UniProtKB">
        <authorList>
            <consortium name="Ensembl"/>
        </authorList>
    </citation>
    <scope>IDENTIFICATION</scope>
</reference>
<proteinExistence type="predicted"/>
<protein>
    <submittedName>
        <fullName evidence="1">Uncharacterized protein</fullName>
    </submittedName>
</protein>
<evidence type="ECO:0000313" key="2">
    <source>
        <dbReference type="Proteomes" id="UP000008144"/>
    </source>
</evidence>
<sequence>MWPAYQDVSRLRFPFHHHQDHITPPQHQGFLSGFDPTPPAYTPTSQCPSVAFKGSNVKSPCNHLRSSACWPNSWCCSKHFLYQGNLGWMVFCFAFTSPAILDKDQTVTHL</sequence>
<dbReference type="EMBL" id="EAAA01000800">
    <property type="status" value="NOT_ANNOTATED_CDS"/>
    <property type="molecule type" value="Genomic_DNA"/>
</dbReference>
<dbReference type="AlphaFoldDB" id="H2XRR1"/>